<evidence type="ECO:0000256" key="4">
    <source>
        <dbReference type="ARBA" id="ARBA00022840"/>
    </source>
</evidence>
<feature type="domain" description="ABC transporter" evidence="5">
    <location>
        <begin position="4"/>
        <end position="227"/>
    </location>
</feature>
<accession>A0ABM9N3A5</accession>
<evidence type="ECO:0000313" key="7">
    <source>
        <dbReference type="Proteomes" id="UP001314241"/>
    </source>
</evidence>
<evidence type="ECO:0000256" key="3">
    <source>
        <dbReference type="ARBA" id="ARBA00022741"/>
    </source>
</evidence>
<dbReference type="InterPro" id="IPR050153">
    <property type="entry name" value="Metal_Ion_Import_ABC"/>
</dbReference>
<evidence type="ECO:0000259" key="5">
    <source>
        <dbReference type="PROSITE" id="PS50893"/>
    </source>
</evidence>
<evidence type="ECO:0000256" key="2">
    <source>
        <dbReference type="ARBA" id="ARBA00022448"/>
    </source>
</evidence>
<evidence type="ECO:0000256" key="1">
    <source>
        <dbReference type="ARBA" id="ARBA00005417"/>
    </source>
</evidence>
<gene>
    <name evidence="6" type="ORF">R54876_GBNLAHCA_00181</name>
</gene>
<dbReference type="PROSITE" id="PS50893">
    <property type="entry name" value="ABC_TRANSPORTER_2"/>
    <property type="match status" value="1"/>
</dbReference>
<dbReference type="PANTHER" id="PTHR42734">
    <property type="entry name" value="METAL TRANSPORT SYSTEM ATP-BINDING PROTEIN TM_0124-RELATED"/>
    <property type="match status" value="1"/>
</dbReference>
<dbReference type="SUPFAM" id="SSF52540">
    <property type="entry name" value="P-loop containing nucleoside triphosphate hydrolases"/>
    <property type="match status" value="1"/>
</dbReference>
<organism evidence="6 7">
    <name type="scientific">Eupransor demetentiae</name>
    <dbReference type="NCBI Taxonomy" id="3109584"/>
    <lineage>
        <taxon>Bacteria</taxon>
        <taxon>Bacillati</taxon>
        <taxon>Bacillota</taxon>
        <taxon>Bacilli</taxon>
        <taxon>Lactobacillales</taxon>
        <taxon>Lactobacillaceae</taxon>
        <taxon>Eupransor</taxon>
    </lineage>
</organism>
<dbReference type="RefSeq" id="WP_349641182.1">
    <property type="nucleotide sequence ID" value="NZ_CAWVOH010000001.1"/>
</dbReference>
<dbReference type="EMBL" id="CAWVOH010000001">
    <property type="protein sequence ID" value="CAK8053624.1"/>
    <property type="molecule type" value="Genomic_DNA"/>
</dbReference>
<dbReference type="InterPro" id="IPR003593">
    <property type="entry name" value="AAA+_ATPase"/>
</dbReference>
<keyword evidence="7" id="KW-1185">Reference proteome</keyword>
<dbReference type="SMART" id="SM00382">
    <property type="entry name" value="AAA"/>
    <property type="match status" value="1"/>
</dbReference>
<dbReference type="Proteomes" id="UP001314241">
    <property type="component" value="Unassembled WGS sequence"/>
</dbReference>
<reference evidence="6 7" key="1">
    <citation type="submission" date="2024-01" db="EMBL/GenBank/DDBJ databases">
        <authorList>
            <person name="Botero Cardona J."/>
        </authorList>
    </citation>
    <scope>NUCLEOTIDE SEQUENCE [LARGE SCALE GENOMIC DNA]</scope>
    <source>
        <strain evidence="6 7">LMG 33000</strain>
    </source>
</reference>
<dbReference type="InterPro" id="IPR003439">
    <property type="entry name" value="ABC_transporter-like_ATP-bd"/>
</dbReference>
<comment type="similarity">
    <text evidence="1">Belongs to the ABC transporter superfamily.</text>
</comment>
<dbReference type="CDD" id="cd03235">
    <property type="entry name" value="ABC_Metallic_Cations"/>
    <property type="match status" value="1"/>
</dbReference>
<dbReference type="PANTHER" id="PTHR42734:SF17">
    <property type="entry name" value="METAL TRANSPORT SYSTEM ATP-BINDING PROTEIN TM_0124-RELATED"/>
    <property type="match status" value="1"/>
</dbReference>
<protein>
    <submittedName>
        <fullName evidence="6">ATPase component (ZnuC)</fullName>
    </submittedName>
</protein>
<keyword evidence="3" id="KW-0547">Nucleotide-binding</keyword>
<dbReference type="Pfam" id="PF00005">
    <property type="entry name" value="ABC_tran"/>
    <property type="match status" value="1"/>
</dbReference>
<comment type="caution">
    <text evidence="6">The sequence shown here is derived from an EMBL/GenBank/DDBJ whole genome shotgun (WGS) entry which is preliminary data.</text>
</comment>
<proteinExistence type="inferred from homology"/>
<evidence type="ECO:0000313" key="6">
    <source>
        <dbReference type="EMBL" id="CAK8053624.1"/>
    </source>
</evidence>
<keyword evidence="4" id="KW-0067">ATP-binding</keyword>
<sequence length="230" mass="25700">MPVIQAKNLGLHYGEQKLFEHANFEINAGDFYAILGENGTGKTSLIRAILGQNHQYSGGLQVASEKVGYVPQFRSISRDYPLSVREFAALGFNHGWRWWLKGSEKAAIQQALEELDLADLANHRLGLSSGGQKQRAFVAQALAQQPDLLILDESTASLDFQHSDEMLRRVKELSLARKMTVLWITHDTSHLKDYANHYLWLHNQKVEAGLIDALPAQAASHAIEGEVHHV</sequence>
<dbReference type="InterPro" id="IPR027417">
    <property type="entry name" value="P-loop_NTPase"/>
</dbReference>
<dbReference type="Gene3D" id="3.40.50.300">
    <property type="entry name" value="P-loop containing nucleotide triphosphate hydrolases"/>
    <property type="match status" value="1"/>
</dbReference>
<keyword evidence="2" id="KW-0813">Transport</keyword>
<name>A0ABM9N3A5_9LACO</name>